<keyword evidence="3 5" id="KW-0413">Isomerase</keyword>
<dbReference type="SUPFAM" id="SSF55120">
    <property type="entry name" value="Pseudouridine synthase"/>
    <property type="match status" value="1"/>
</dbReference>
<dbReference type="Proteomes" id="UP000002973">
    <property type="component" value="Unassembled WGS sequence"/>
</dbReference>
<dbReference type="PROSITE" id="PS50889">
    <property type="entry name" value="S4"/>
    <property type="match status" value="1"/>
</dbReference>
<dbReference type="GO" id="GO:0000455">
    <property type="term" value="P:enzyme-directed rRNA pseudouridine synthesis"/>
    <property type="evidence" value="ECO:0007669"/>
    <property type="project" value="UniProtKB-ARBA"/>
</dbReference>
<dbReference type="NCBIfam" id="TIGR00093">
    <property type="entry name" value="pseudouridine synthase"/>
    <property type="match status" value="1"/>
</dbReference>
<reference evidence="7 8" key="1">
    <citation type="submission" date="2010-11" db="EMBL/GenBank/DDBJ databases">
        <authorList>
            <person name="Weinstock G."/>
            <person name="Sodergren E."/>
            <person name="Clifton S."/>
            <person name="Fulton L."/>
            <person name="Fulton B."/>
            <person name="Courtney L."/>
            <person name="Fronick C."/>
            <person name="Harrison M."/>
            <person name="Strong C."/>
            <person name="Farmer C."/>
            <person name="Delahaunty K."/>
            <person name="Markovic C."/>
            <person name="Hall O."/>
            <person name="Minx P."/>
            <person name="Tomlinson C."/>
            <person name="Mitreva M."/>
            <person name="Hou S."/>
            <person name="Chen J."/>
            <person name="Wollam A."/>
            <person name="Pepin K.H."/>
            <person name="Johnson M."/>
            <person name="Bhonagiri V."/>
            <person name="Zhang X."/>
            <person name="Suruliraj S."/>
            <person name="Warren W."/>
            <person name="Chinwalla A."/>
            <person name="Mardis E.R."/>
            <person name="Wilson R.K."/>
        </authorList>
    </citation>
    <scope>NUCLEOTIDE SEQUENCE [LARGE SCALE GENOMIC DNA]</scope>
    <source>
        <strain evidence="7 8">F0211</strain>
    </source>
</reference>
<dbReference type="InterPro" id="IPR000748">
    <property type="entry name" value="PsdUridine_synth_RsuA/RluB/E/F"/>
</dbReference>
<dbReference type="GO" id="GO:0120159">
    <property type="term" value="F:rRNA pseudouridine synthase activity"/>
    <property type="evidence" value="ECO:0007669"/>
    <property type="project" value="UniProtKB-ARBA"/>
</dbReference>
<evidence type="ECO:0000256" key="2">
    <source>
        <dbReference type="ARBA" id="ARBA00022884"/>
    </source>
</evidence>
<dbReference type="InterPro" id="IPR050343">
    <property type="entry name" value="RsuA_PseudoU_synthase"/>
</dbReference>
<dbReference type="PROSITE" id="PS01149">
    <property type="entry name" value="PSI_RSU"/>
    <property type="match status" value="1"/>
</dbReference>
<evidence type="ECO:0000259" key="6">
    <source>
        <dbReference type="SMART" id="SM00363"/>
    </source>
</evidence>
<comment type="similarity">
    <text evidence="1 5">Belongs to the pseudouridine synthase RsuA family.</text>
</comment>
<dbReference type="Pfam" id="PF01479">
    <property type="entry name" value="S4"/>
    <property type="match status" value="1"/>
</dbReference>
<dbReference type="CDD" id="cd02553">
    <property type="entry name" value="PseudoU_synth_RsuA"/>
    <property type="match status" value="1"/>
</dbReference>
<evidence type="ECO:0000256" key="5">
    <source>
        <dbReference type="RuleBase" id="RU003887"/>
    </source>
</evidence>
<dbReference type="Gene3D" id="3.10.290.10">
    <property type="entry name" value="RNA-binding S4 domain"/>
    <property type="match status" value="1"/>
</dbReference>
<dbReference type="GO" id="GO:0005829">
    <property type="term" value="C:cytosol"/>
    <property type="evidence" value="ECO:0007669"/>
    <property type="project" value="UniProtKB-ARBA"/>
</dbReference>
<organism evidence="7 8">
    <name type="scientific">Streptococcus anginosus F0211</name>
    <dbReference type="NCBI Taxonomy" id="706437"/>
    <lineage>
        <taxon>Bacteria</taxon>
        <taxon>Bacillati</taxon>
        <taxon>Bacillota</taxon>
        <taxon>Bacilli</taxon>
        <taxon>Lactobacillales</taxon>
        <taxon>Streptococcaceae</taxon>
        <taxon>Streptococcus</taxon>
        <taxon>Streptococcus anginosus group</taxon>
    </lineage>
</organism>
<dbReference type="Gene3D" id="3.30.70.580">
    <property type="entry name" value="Pseudouridine synthase I, catalytic domain, N-terminal subdomain"/>
    <property type="match status" value="1"/>
</dbReference>
<dbReference type="AlphaFoldDB" id="E6J1I5"/>
<proteinExistence type="inferred from homology"/>
<gene>
    <name evidence="7" type="ORF">HMPREF0813_01110</name>
</gene>
<accession>E6J1I5</accession>
<dbReference type="InterPro" id="IPR020094">
    <property type="entry name" value="TruA/RsuA/RluB/E/F_N"/>
</dbReference>
<dbReference type="EMBL" id="AECT01000018">
    <property type="protein sequence ID" value="EFU22384.1"/>
    <property type="molecule type" value="Genomic_DNA"/>
</dbReference>
<evidence type="ECO:0000313" key="7">
    <source>
        <dbReference type="EMBL" id="EFU22384.1"/>
    </source>
</evidence>
<dbReference type="PANTHER" id="PTHR47683:SF4">
    <property type="entry name" value="PSEUDOURIDINE SYNTHASE"/>
    <property type="match status" value="1"/>
</dbReference>
<dbReference type="InterPro" id="IPR020103">
    <property type="entry name" value="PsdUridine_synth_cat_dom_sf"/>
</dbReference>
<dbReference type="FunFam" id="3.30.70.1560:FF:000001">
    <property type="entry name" value="Pseudouridine synthase"/>
    <property type="match status" value="1"/>
</dbReference>
<dbReference type="InterPro" id="IPR036986">
    <property type="entry name" value="S4_RNA-bd_sf"/>
</dbReference>
<dbReference type="InterPro" id="IPR006145">
    <property type="entry name" value="PsdUridine_synth_RsuA/RluA"/>
</dbReference>
<keyword evidence="2 4" id="KW-0694">RNA-binding</keyword>
<evidence type="ECO:0000256" key="3">
    <source>
        <dbReference type="ARBA" id="ARBA00023235"/>
    </source>
</evidence>
<dbReference type="SMART" id="SM00363">
    <property type="entry name" value="S4"/>
    <property type="match status" value="1"/>
</dbReference>
<dbReference type="CDD" id="cd00165">
    <property type="entry name" value="S4"/>
    <property type="match status" value="1"/>
</dbReference>
<name>E6J1I5_STRAP</name>
<dbReference type="InterPro" id="IPR002942">
    <property type="entry name" value="S4_RNA-bd"/>
</dbReference>
<feature type="domain" description="RNA-binding S4" evidence="6">
    <location>
        <begin position="5"/>
        <end position="70"/>
    </location>
</feature>
<sequence>MRKKMRLDKFLVEMGLGSRTEVKRLLKKKQVLVNGKIETSAKIQIDENQDEISVNNQVLIYERFVYYLLNKPKGVISATEDDKHRTVLDLLNENARQKEVFPVGRLDIDTHGLLLLTNNGALAHAMLSPKKHVAKVYRAKVDGIITEKDVEHFEAGIELKDFTCQPAKLTILEVNEEQQTSLVEIIISEGKFHQVKRMVQACGKTVTDLERLSMGPLMLDERLELVTFRRLTKEELEKLTIFGVEL</sequence>
<dbReference type="InterPro" id="IPR042092">
    <property type="entry name" value="PsdUridine_s_RsuA/RluB/E/F_cat"/>
</dbReference>
<dbReference type="EC" id="5.4.99.-" evidence="5"/>
<dbReference type="eggNOG" id="COG1187">
    <property type="taxonomic scope" value="Bacteria"/>
</dbReference>
<dbReference type="SUPFAM" id="SSF55174">
    <property type="entry name" value="Alpha-L RNA-binding motif"/>
    <property type="match status" value="1"/>
</dbReference>
<comment type="caution">
    <text evidence="7">The sequence shown here is derived from an EMBL/GenBank/DDBJ whole genome shotgun (WGS) entry which is preliminary data.</text>
</comment>
<dbReference type="PANTHER" id="PTHR47683">
    <property type="entry name" value="PSEUDOURIDINE SYNTHASE FAMILY PROTEIN-RELATED"/>
    <property type="match status" value="1"/>
</dbReference>
<dbReference type="Gene3D" id="3.30.70.1560">
    <property type="entry name" value="Alpha-L RNA-binding motif"/>
    <property type="match status" value="1"/>
</dbReference>
<dbReference type="GO" id="GO:0003723">
    <property type="term" value="F:RNA binding"/>
    <property type="evidence" value="ECO:0007669"/>
    <property type="project" value="UniProtKB-KW"/>
</dbReference>
<evidence type="ECO:0000256" key="4">
    <source>
        <dbReference type="PROSITE-ProRule" id="PRU00182"/>
    </source>
</evidence>
<dbReference type="Pfam" id="PF00849">
    <property type="entry name" value="PseudoU_synth_2"/>
    <property type="match status" value="1"/>
</dbReference>
<dbReference type="InterPro" id="IPR018496">
    <property type="entry name" value="PsdUridine_synth_RsuA/RluB_CS"/>
</dbReference>
<protein>
    <recommendedName>
        <fullName evidence="5">Pseudouridine synthase</fullName>
        <ecNumber evidence="5">5.4.99.-</ecNumber>
    </recommendedName>
</protein>
<evidence type="ECO:0000313" key="8">
    <source>
        <dbReference type="Proteomes" id="UP000002973"/>
    </source>
</evidence>
<evidence type="ECO:0000256" key="1">
    <source>
        <dbReference type="ARBA" id="ARBA00008348"/>
    </source>
</evidence>